<keyword evidence="4" id="KW-1185">Reference proteome</keyword>
<sequence>MAKSARASSRKANNQRLKKNVFGPVEAARAERLSAKLQELVAKEKPQKESDIKMIEDAENGIHPNEGETQDVEALGDSKMEVDNTSRSTKSKGTGRVEKKKRGKSKIVFPKYTDRKGKKRS</sequence>
<dbReference type="PANTHER" id="PTHR28219:SF1">
    <property type="entry name" value="UPF0642 PROTEIN YBL028C"/>
    <property type="match status" value="1"/>
</dbReference>
<evidence type="ECO:0000313" key="3">
    <source>
        <dbReference type="EMBL" id="ROT38813.1"/>
    </source>
</evidence>
<dbReference type="AlphaFoldDB" id="A0A3N2PWC1"/>
<protein>
    <recommendedName>
        <fullName evidence="2">DUF2423 domain-containing protein</fullName>
    </recommendedName>
</protein>
<feature type="compositionally biased region" description="Low complexity" evidence="1">
    <location>
        <begin position="1"/>
        <end position="12"/>
    </location>
</feature>
<accession>A0A3N2PWC1</accession>
<dbReference type="RefSeq" id="XP_028466619.1">
    <property type="nucleotide sequence ID" value="XM_028611970.1"/>
</dbReference>
<feature type="compositionally biased region" description="Basic and acidic residues" evidence="1">
    <location>
        <begin position="43"/>
        <end position="56"/>
    </location>
</feature>
<dbReference type="GO" id="GO:0030687">
    <property type="term" value="C:preribosome, large subunit precursor"/>
    <property type="evidence" value="ECO:0007669"/>
    <property type="project" value="TreeGrafter"/>
</dbReference>
<dbReference type="EMBL" id="ML119055">
    <property type="protein sequence ID" value="ROT38813.1"/>
    <property type="molecule type" value="Genomic_DNA"/>
</dbReference>
<dbReference type="Pfam" id="PF10338">
    <property type="entry name" value="YBL028C_N"/>
    <property type="match status" value="1"/>
</dbReference>
<organism evidence="3 4">
    <name type="scientific">Sodiomyces alkalinus (strain CBS 110278 / VKM F-3762 / F11)</name>
    <name type="common">Alkaliphilic filamentous fungus</name>
    <dbReference type="NCBI Taxonomy" id="1314773"/>
    <lineage>
        <taxon>Eukaryota</taxon>
        <taxon>Fungi</taxon>
        <taxon>Dikarya</taxon>
        <taxon>Ascomycota</taxon>
        <taxon>Pezizomycotina</taxon>
        <taxon>Sordariomycetes</taxon>
        <taxon>Hypocreomycetidae</taxon>
        <taxon>Glomerellales</taxon>
        <taxon>Plectosphaerellaceae</taxon>
        <taxon>Sodiomyces</taxon>
    </lineage>
</organism>
<evidence type="ECO:0000313" key="4">
    <source>
        <dbReference type="Proteomes" id="UP000272025"/>
    </source>
</evidence>
<gene>
    <name evidence="3" type="ORF">SODALDRAFT_333440</name>
</gene>
<proteinExistence type="predicted"/>
<feature type="region of interest" description="Disordered" evidence="1">
    <location>
        <begin position="43"/>
        <end position="121"/>
    </location>
</feature>
<dbReference type="Proteomes" id="UP000272025">
    <property type="component" value="Unassembled WGS sequence"/>
</dbReference>
<feature type="region of interest" description="Disordered" evidence="1">
    <location>
        <begin position="1"/>
        <end position="20"/>
    </location>
</feature>
<evidence type="ECO:0000256" key="1">
    <source>
        <dbReference type="SAM" id="MobiDB-lite"/>
    </source>
</evidence>
<evidence type="ECO:0000259" key="2">
    <source>
        <dbReference type="Pfam" id="PF10338"/>
    </source>
</evidence>
<dbReference type="GeneID" id="39580448"/>
<dbReference type="PANTHER" id="PTHR28219">
    <property type="entry name" value="UPF0642 PROTEIN YBL028C"/>
    <property type="match status" value="1"/>
</dbReference>
<reference evidence="3 4" key="1">
    <citation type="journal article" date="2018" name="Mol. Ecol.">
        <title>The obligate alkalophilic soda-lake fungus Sodiomyces alkalinus has shifted to a protein diet.</title>
        <authorList>
            <person name="Grum-Grzhimaylo A.A."/>
            <person name="Falkoski D.L."/>
            <person name="van den Heuvel J."/>
            <person name="Valero-Jimenez C.A."/>
            <person name="Min B."/>
            <person name="Choi I.G."/>
            <person name="Lipzen A."/>
            <person name="Daum C.G."/>
            <person name="Aanen D.K."/>
            <person name="Tsang A."/>
            <person name="Henrissat B."/>
            <person name="Bilanenko E.N."/>
            <person name="de Vries R.P."/>
            <person name="van Kan J.A.L."/>
            <person name="Grigoriev I.V."/>
            <person name="Debets A.J.M."/>
        </authorList>
    </citation>
    <scope>NUCLEOTIDE SEQUENCE [LARGE SCALE GENOMIC DNA]</scope>
    <source>
        <strain evidence="3 4">F11</strain>
    </source>
</reference>
<feature type="domain" description="DUF2423" evidence="2">
    <location>
        <begin position="1"/>
        <end position="43"/>
    </location>
</feature>
<dbReference type="OrthoDB" id="4087970at2759"/>
<dbReference type="InterPro" id="IPR019434">
    <property type="entry name" value="DUF2423"/>
</dbReference>
<name>A0A3N2PWC1_SODAK</name>